<dbReference type="eggNOG" id="COG2086">
    <property type="taxonomic scope" value="Bacteria"/>
</dbReference>
<feature type="region of interest" description="Disordered" evidence="8">
    <location>
        <begin position="226"/>
        <end position="247"/>
    </location>
</feature>
<keyword evidence="5" id="KW-0813">Transport</keyword>
<evidence type="ECO:0000256" key="8">
    <source>
        <dbReference type="SAM" id="MobiDB-lite"/>
    </source>
</evidence>
<evidence type="ECO:0000256" key="4">
    <source>
        <dbReference type="ARBA" id="ARBA00016797"/>
    </source>
</evidence>
<dbReference type="Gene3D" id="3.40.50.620">
    <property type="entry name" value="HUPs"/>
    <property type="match status" value="1"/>
</dbReference>
<comment type="cofactor">
    <cofactor evidence="1">
        <name>FAD</name>
        <dbReference type="ChEBI" id="CHEBI:57692"/>
    </cofactor>
</comment>
<dbReference type="InterPro" id="IPR014729">
    <property type="entry name" value="Rossmann-like_a/b/a_fold"/>
</dbReference>
<dbReference type="CDD" id="cd01714">
    <property type="entry name" value="ETF_beta"/>
    <property type="match status" value="1"/>
</dbReference>
<dbReference type="SUPFAM" id="SSF52402">
    <property type="entry name" value="Adenine nucleotide alpha hydrolases-like"/>
    <property type="match status" value="1"/>
</dbReference>
<evidence type="ECO:0000259" key="9">
    <source>
        <dbReference type="SMART" id="SM00893"/>
    </source>
</evidence>
<dbReference type="SMART" id="SM00893">
    <property type="entry name" value="ETF"/>
    <property type="match status" value="1"/>
</dbReference>
<comment type="similarity">
    <text evidence="2">Belongs to the ETF beta-subunit/FixA family.</text>
</comment>
<dbReference type="GO" id="GO:0009055">
    <property type="term" value="F:electron transfer activity"/>
    <property type="evidence" value="ECO:0007669"/>
    <property type="project" value="InterPro"/>
</dbReference>
<comment type="function">
    <text evidence="7">The electron transfer flavoprotein serves as a specific electron acceptor for other dehydrogenases. It transfers the electrons to the main respiratory chain via ETF-ubiquinone oxidoreductase (ETF dehydrogenase).</text>
</comment>
<keyword evidence="11" id="KW-1185">Reference proteome</keyword>
<dbReference type="PANTHER" id="PTHR21294">
    <property type="entry name" value="ELECTRON TRANSFER FLAVOPROTEIN BETA-SUBUNIT"/>
    <property type="match status" value="1"/>
</dbReference>
<evidence type="ECO:0000256" key="7">
    <source>
        <dbReference type="ARBA" id="ARBA00025649"/>
    </source>
</evidence>
<organism evidence="10 11">
    <name type="scientific">Paraoerskovia marina</name>
    <dbReference type="NCBI Taxonomy" id="545619"/>
    <lineage>
        <taxon>Bacteria</taxon>
        <taxon>Bacillati</taxon>
        <taxon>Actinomycetota</taxon>
        <taxon>Actinomycetes</taxon>
        <taxon>Micrococcales</taxon>
        <taxon>Cellulomonadaceae</taxon>
        <taxon>Paraoerskovia</taxon>
    </lineage>
</organism>
<evidence type="ECO:0000256" key="6">
    <source>
        <dbReference type="ARBA" id="ARBA00022982"/>
    </source>
</evidence>
<gene>
    <name evidence="10" type="ORF">SAMN04489860_1290</name>
</gene>
<accession>A0A1H1R901</accession>
<evidence type="ECO:0000256" key="5">
    <source>
        <dbReference type="ARBA" id="ARBA00022448"/>
    </source>
</evidence>
<dbReference type="OrthoDB" id="9804960at2"/>
<reference evidence="10 11" key="1">
    <citation type="submission" date="2016-10" db="EMBL/GenBank/DDBJ databases">
        <authorList>
            <person name="de Groot N.N."/>
        </authorList>
    </citation>
    <scope>NUCLEOTIDE SEQUENCE [LARGE SCALE GENOMIC DNA]</scope>
    <source>
        <strain evidence="10 11">DSM 22126</strain>
    </source>
</reference>
<protein>
    <recommendedName>
        <fullName evidence="4">Electron transfer flavoprotein subunit beta</fullName>
    </recommendedName>
</protein>
<feature type="domain" description="Electron transfer flavoprotein alpha/beta-subunit N-terminal" evidence="9">
    <location>
        <begin position="21"/>
        <end position="222"/>
    </location>
</feature>
<dbReference type="AlphaFoldDB" id="A0A1H1R901"/>
<dbReference type="Pfam" id="PF01012">
    <property type="entry name" value="ETF"/>
    <property type="match status" value="1"/>
</dbReference>
<evidence type="ECO:0000256" key="2">
    <source>
        <dbReference type="ARBA" id="ARBA00007557"/>
    </source>
</evidence>
<evidence type="ECO:0000313" key="11">
    <source>
        <dbReference type="Proteomes" id="UP000185663"/>
    </source>
</evidence>
<proteinExistence type="inferred from homology"/>
<dbReference type="STRING" id="545619.SAMN04489860_1290"/>
<dbReference type="PANTHER" id="PTHR21294:SF8">
    <property type="entry name" value="ELECTRON TRANSFER FLAVOPROTEIN SUBUNIT BETA"/>
    <property type="match status" value="1"/>
</dbReference>
<evidence type="ECO:0000256" key="1">
    <source>
        <dbReference type="ARBA" id="ARBA00001974"/>
    </source>
</evidence>
<dbReference type="PIRSF" id="PIRSF000090">
    <property type="entry name" value="Beta-ETF"/>
    <property type="match status" value="1"/>
</dbReference>
<keyword evidence="6" id="KW-0249">Electron transport</keyword>
<evidence type="ECO:0000256" key="3">
    <source>
        <dbReference type="ARBA" id="ARBA00011355"/>
    </source>
</evidence>
<dbReference type="InterPro" id="IPR012255">
    <property type="entry name" value="ETF_b"/>
</dbReference>
<feature type="compositionally biased region" description="Basic and acidic residues" evidence="8">
    <location>
        <begin position="235"/>
        <end position="247"/>
    </location>
</feature>
<dbReference type="Proteomes" id="UP000185663">
    <property type="component" value="Chromosome I"/>
</dbReference>
<dbReference type="EMBL" id="LT629776">
    <property type="protein sequence ID" value="SDS32145.1"/>
    <property type="molecule type" value="Genomic_DNA"/>
</dbReference>
<dbReference type="InterPro" id="IPR014730">
    <property type="entry name" value="ETF_a/b_N"/>
</dbReference>
<dbReference type="RefSeq" id="WP_083371995.1">
    <property type="nucleotide sequence ID" value="NZ_LT629776.1"/>
</dbReference>
<dbReference type="InterPro" id="IPR033948">
    <property type="entry name" value="ETF_beta_N"/>
</dbReference>
<sequence length="269" mass="28753">MRIVVPVKYVPDIQSDRAFEDCRLVRDPSEGTLNELDEHAVEAALSIIESLDDDARAASDVVVVTMAGPDADAAVRKTFQMGVDRGVRISDEGLEGSDYAGTARTLAAAVRRLGDETPVDLVITGMAALDGLGSVVPVYLAAELGLPQLTNASELDVDTAARTARVTRDLGHVHEVLEAPLPAVVSVSDHVNQPRYPNFKLIMAARKKPVEEWSLADLDVAAETVGESGARTRTSRAEPRPPRPEAEIVVDKGEGGTALADFLIRNELV</sequence>
<evidence type="ECO:0000313" key="10">
    <source>
        <dbReference type="EMBL" id="SDS32145.1"/>
    </source>
</evidence>
<comment type="subunit">
    <text evidence="3">Heterodimer of an alpha and a beta subunit.</text>
</comment>
<name>A0A1H1R901_9CELL</name>
<dbReference type="GO" id="GO:0005829">
    <property type="term" value="C:cytosol"/>
    <property type="evidence" value="ECO:0007669"/>
    <property type="project" value="TreeGrafter"/>
</dbReference>